<keyword evidence="3" id="KW-1185">Reference proteome</keyword>
<reference evidence="2 3" key="1">
    <citation type="journal article" date="2014" name="Int. J. Syst. Evol. Microbiol.">
        <title>Complete genome sequence of Corynebacterium casei LMG S-19264T (=DSM 44701T), isolated from a smear-ripened cheese.</title>
        <authorList>
            <consortium name="US DOE Joint Genome Institute (JGI-PGF)"/>
            <person name="Walter F."/>
            <person name="Albersmeier A."/>
            <person name="Kalinowski J."/>
            <person name="Ruckert C."/>
        </authorList>
    </citation>
    <scope>NUCLEOTIDE SEQUENCE [LARGE SCALE GENOMIC DNA]</scope>
    <source>
        <strain evidence="2 3">CGMCC 1.15295</strain>
    </source>
</reference>
<comment type="caution">
    <text evidence="2">The sequence shown here is derived from an EMBL/GenBank/DDBJ whole genome shotgun (WGS) entry which is preliminary data.</text>
</comment>
<evidence type="ECO:0000313" key="2">
    <source>
        <dbReference type="EMBL" id="GFZ86657.1"/>
    </source>
</evidence>
<dbReference type="Proteomes" id="UP000598120">
    <property type="component" value="Unassembled WGS sequence"/>
</dbReference>
<keyword evidence="1" id="KW-0812">Transmembrane</keyword>
<evidence type="ECO:0000313" key="3">
    <source>
        <dbReference type="Proteomes" id="UP000598120"/>
    </source>
</evidence>
<accession>A0A8J2TPZ2</accession>
<proteinExistence type="predicted"/>
<dbReference type="EMBL" id="BMIC01000002">
    <property type="protein sequence ID" value="GFZ86657.1"/>
    <property type="molecule type" value="Genomic_DNA"/>
</dbReference>
<feature type="transmembrane region" description="Helical" evidence="1">
    <location>
        <begin position="42"/>
        <end position="66"/>
    </location>
</feature>
<dbReference type="RefSeq" id="WP_188605989.1">
    <property type="nucleotide sequence ID" value="NZ_BMIC01000002.1"/>
</dbReference>
<dbReference type="AlphaFoldDB" id="A0A8J2TPZ2"/>
<keyword evidence="1" id="KW-0472">Membrane</keyword>
<evidence type="ECO:0000256" key="1">
    <source>
        <dbReference type="SAM" id="Phobius"/>
    </source>
</evidence>
<dbReference type="Pfam" id="PF19589">
    <property type="entry name" value="DUF6095"/>
    <property type="match status" value="1"/>
</dbReference>
<protein>
    <submittedName>
        <fullName evidence="2">Membrane protein</fullName>
    </submittedName>
</protein>
<feature type="transmembrane region" description="Helical" evidence="1">
    <location>
        <begin position="15"/>
        <end position="36"/>
    </location>
</feature>
<dbReference type="InterPro" id="IPR046077">
    <property type="entry name" value="DUF6095"/>
</dbReference>
<organism evidence="2 3">
    <name type="scientific">Aquaticitalea lipolytica</name>
    <dbReference type="NCBI Taxonomy" id="1247562"/>
    <lineage>
        <taxon>Bacteria</taxon>
        <taxon>Pseudomonadati</taxon>
        <taxon>Bacteroidota</taxon>
        <taxon>Flavobacteriia</taxon>
        <taxon>Flavobacteriales</taxon>
        <taxon>Flavobacteriaceae</taxon>
        <taxon>Aquaticitalea</taxon>
    </lineage>
</organism>
<keyword evidence="1" id="KW-1133">Transmembrane helix</keyword>
<name>A0A8J2TPZ2_9FLAO</name>
<sequence>MDQNRTNKELLLKGLQNMGICLVFMFLGPTILYMAFSNQEKSTFILILIIGLILSGLAIFFAFKGLKTIMDSMFKK</sequence>
<gene>
    <name evidence="2" type="ORF">GCM10011531_17600</name>
</gene>